<proteinExistence type="predicted"/>
<feature type="transmembrane region" description="Helical" evidence="1">
    <location>
        <begin position="29"/>
        <end position="47"/>
    </location>
</feature>
<dbReference type="RefSeq" id="WP_245035431.1">
    <property type="nucleotide sequence ID" value="NZ_CP095075.1"/>
</dbReference>
<organism evidence="2 3">
    <name type="scientific">Halobacillus amylolyticus</name>
    <dbReference type="NCBI Taxonomy" id="2932259"/>
    <lineage>
        <taxon>Bacteria</taxon>
        <taxon>Bacillati</taxon>
        <taxon>Bacillota</taxon>
        <taxon>Bacilli</taxon>
        <taxon>Bacillales</taxon>
        <taxon>Bacillaceae</taxon>
        <taxon>Halobacillus</taxon>
    </lineage>
</organism>
<feature type="transmembrane region" description="Helical" evidence="1">
    <location>
        <begin position="147"/>
        <end position="171"/>
    </location>
</feature>
<evidence type="ECO:0000256" key="1">
    <source>
        <dbReference type="SAM" id="Phobius"/>
    </source>
</evidence>
<keyword evidence="1" id="KW-0472">Membrane</keyword>
<name>A0ABY4HFW7_9BACI</name>
<feature type="transmembrane region" description="Helical" evidence="1">
    <location>
        <begin position="108"/>
        <end position="127"/>
    </location>
</feature>
<evidence type="ECO:0000313" key="2">
    <source>
        <dbReference type="EMBL" id="UOR13686.1"/>
    </source>
</evidence>
<evidence type="ECO:0008006" key="4">
    <source>
        <dbReference type="Google" id="ProtNLM"/>
    </source>
</evidence>
<keyword evidence="1" id="KW-0812">Transmembrane</keyword>
<feature type="transmembrane region" description="Helical" evidence="1">
    <location>
        <begin position="5"/>
        <end position="23"/>
    </location>
</feature>
<dbReference type="EMBL" id="CP095075">
    <property type="protein sequence ID" value="UOR13686.1"/>
    <property type="molecule type" value="Genomic_DNA"/>
</dbReference>
<gene>
    <name evidence="2" type="ORF">MUO15_09720</name>
</gene>
<dbReference type="Proteomes" id="UP000830326">
    <property type="component" value="Chromosome"/>
</dbReference>
<evidence type="ECO:0000313" key="3">
    <source>
        <dbReference type="Proteomes" id="UP000830326"/>
    </source>
</evidence>
<keyword evidence="1" id="KW-1133">Transmembrane helix</keyword>
<protein>
    <recommendedName>
        <fullName evidence="4">ABC transmembrane type-1 domain-containing protein</fullName>
    </recommendedName>
</protein>
<reference evidence="2" key="1">
    <citation type="submission" date="2022-04" db="EMBL/GenBank/DDBJ databases">
        <title>Halobacillus sp. isolated from saltern.</title>
        <authorList>
            <person name="Won M."/>
            <person name="Lee C.-M."/>
            <person name="Woen H.-Y."/>
            <person name="Kwon S.-W."/>
        </authorList>
    </citation>
    <scope>NUCLEOTIDE SEQUENCE</scope>
    <source>
        <strain evidence="2">SSHM10-5</strain>
    </source>
</reference>
<keyword evidence="3" id="KW-1185">Reference proteome</keyword>
<accession>A0ABY4HFW7</accession>
<sequence length="199" mass="23282">MRKWLVISLFLTTIIISLGLLFVSFWSGVQWFILLAPIPNGLLMLYVKKEKNRIAKEVYNQDSPKDVFYKRKKEFADYLEQKGVVEPHQFEYLIELIDKNAQDLKVPFLINWGLIAAIIAPVWIQYITFIFTKEINSFAEATWTTGIFLLFIVILLYVGSIVRSFLVGELLNGEYNRMKQMGNMVRDIYLIRLSRGRSE</sequence>